<dbReference type="PANTHER" id="PTHR30469">
    <property type="entry name" value="MULTIDRUG RESISTANCE PROTEIN MDTA"/>
    <property type="match status" value="1"/>
</dbReference>
<feature type="signal peptide" evidence="3">
    <location>
        <begin position="1"/>
        <end position="25"/>
    </location>
</feature>
<reference evidence="7 8" key="1">
    <citation type="submission" date="2019-02" db="EMBL/GenBank/DDBJ databases">
        <title>Emended description of the genus Rhodopseudomonas and description of Rhodopseudomonas albus sp. nov., a non-phototrophic, heavy-metal-tolerant bacterium isolated from garden soil.</title>
        <authorList>
            <person name="Bao Z."/>
            <person name="Cao W.W."/>
            <person name="Sato Y."/>
            <person name="Nishizawa T."/>
            <person name="Zhao J."/>
            <person name="Guo Y."/>
            <person name="Ohta H."/>
        </authorList>
    </citation>
    <scope>NUCLEOTIDE SEQUENCE [LARGE SCALE GENOMIC DNA]</scope>
    <source>
        <strain evidence="7 8">SK50-23</strain>
    </source>
</reference>
<keyword evidence="3" id="KW-0732">Signal</keyword>
<evidence type="ECO:0000256" key="2">
    <source>
        <dbReference type="SAM" id="Coils"/>
    </source>
</evidence>
<evidence type="ECO:0000313" key="8">
    <source>
        <dbReference type="Proteomes" id="UP000682843"/>
    </source>
</evidence>
<feature type="chain" id="PRO_5046798533" evidence="3">
    <location>
        <begin position="26"/>
        <end position="357"/>
    </location>
</feature>
<dbReference type="Proteomes" id="UP000682843">
    <property type="component" value="Chromosome"/>
</dbReference>
<dbReference type="Pfam" id="PF25989">
    <property type="entry name" value="YknX_C"/>
    <property type="match status" value="1"/>
</dbReference>
<feature type="domain" description="CusB-like beta-barrel" evidence="5">
    <location>
        <begin position="209"/>
        <end position="278"/>
    </location>
</feature>
<feature type="domain" description="Multidrug resistance protein MdtA-like barrel-sandwich hybrid" evidence="4">
    <location>
        <begin position="61"/>
        <end position="195"/>
    </location>
</feature>
<evidence type="ECO:0000259" key="6">
    <source>
        <dbReference type="Pfam" id="PF25989"/>
    </source>
</evidence>
<dbReference type="RefSeq" id="WP_211908307.1">
    <property type="nucleotide sequence ID" value="NZ_CP036498.1"/>
</dbReference>
<evidence type="ECO:0000259" key="4">
    <source>
        <dbReference type="Pfam" id="PF25917"/>
    </source>
</evidence>
<dbReference type="Pfam" id="PF25917">
    <property type="entry name" value="BSH_RND"/>
    <property type="match status" value="1"/>
</dbReference>
<evidence type="ECO:0000259" key="5">
    <source>
        <dbReference type="Pfam" id="PF25954"/>
    </source>
</evidence>
<feature type="domain" description="YknX-like C-terminal permuted SH3-like" evidence="6">
    <location>
        <begin position="286"/>
        <end position="351"/>
    </location>
</feature>
<sequence>MLTFSRVASLIGFSSSLLLSAGALAQRATEQPPTIAVAQVIQTDIPVTYSVPGSVISDGRIEVSSRVVGFIEQLDVREGKKVARGDLLVRIDQTDIDEAIQQAKASVRAAERDQQDAELDVQKFENLARSGSVATETLRKAKVRVDVSGAALDKARSALTVAEAQKNYATITSPVDGVIVSVARRSGEMATVGSTILKVESHQVLLFKAFVSETNLAVIDPNKSVTVRIDTLKNAVFQGRIRGIVPSGDDVTRRYEINIILPKDTRLVPGMFGRAEIVTGTEKAMLVPREAVVRHGGLDGVFVVSDGSARFRWLRTGRVIGDTIEVVSGLSGDERIVATPTDSIRDGASVRAEARAQ</sequence>
<dbReference type="PANTHER" id="PTHR30469:SF15">
    <property type="entry name" value="HLYD FAMILY OF SECRETION PROTEINS"/>
    <property type="match status" value="1"/>
</dbReference>
<dbReference type="InterPro" id="IPR058625">
    <property type="entry name" value="MdtA-like_BSH"/>
</dbReference>
<dbReference type="Pfam" id="PF25954">
    <property type="entry name" value="Beta-barrel_RND_2"/>
    <property type="match status" value="1"/>
</dbReference>
<dbReference type="InterPro" id="IPR058792">
    <property type="entry name" value="Beta-barrel_RND_2"/>
</dbReference>
<dbReference type="SUPFAM" id="SSF111369">
    <property type="entry name" value="HlyD-like secretion proteins"/>
    <property type="match status" value="1"/>
</dbReference>
<name>A0ABX8A8E9_9BRAD</name>
<feature type="coiled-coil region" evidence="2">
    <location>
        <begin position="100"/>
        <end position="127"/>
    </location>
</feature>
<dbReference type="Gene3D" id="2.40.420.20">
    <property type="match status" value="1"/>
</dbReference>
<dbReference type="InterPro" id="IPR058637">
    <property type="entry name" value="YknX-like_C"/>
</dbReference>
<keyword evidence="8" id="KW-1185">Reference proteome</keyword>
<dbReference type="Gene3D" id="1.10.287.470">
    <property type="entry name" value="Helix hairpin bin"/>
    <property type="match status" value="1"/>
</dbReference>
<dbReference type="Gene3D" id="2.40.50.100">
    <property type="match status" value="1"/>
</dbReference>
<dbReference type="Gene3D" id="2.40.30.170">
    <property type="match status" value="1"/>
</dbReference>
<dbReference type="EMBL" id="CP036498">
    <property type="protein sequence ID" value="QUS40019.1"/>
    <property type="molecule type" value="Genomic_DNA"/>
</dbReference>
<organism evidence="7 8">
    <name type="scientific">Tardiphaga alba</name>
    <dbReference type="NCBI Taxonomy" id="340268"/>
    <lineage>
        <taxon>Bacteria</taxon>
        <taxon>Pseudomonadati</taxon>
        <taxon>Pseudomonadota</taxon>
        <taxon>Alphaproteobacteria</taxon>
        <taxon>Hyphomicrobiales</taxon>
        <taxon>Nitrobacteraceae</taxon>
        <taxon>Tardiphaga</taxon>
    </lineage>
</organism>
<protein>
    <submittedName>
        <fullName evidence="7">Efflux RND transporter periplasmic adaptor subunit</fullName>
    </submittedName>
</protein>
<proteinExistence type="inferred from homology"/>
<dbReference type="NCBIfam" id="TIGR01730">
    <property type="entry name" value="RND_mfp"/>
    <property type="match status" value="1"/>
</dbReference>
<gene>
    <name evidence="7" type="ORF">RPMA_15170</name>
</gene>
<accession>A0ABX8A8E9</accession>
<evidence type="ECO:0000256" key="3">
    <source>
        <dbReference type="SAM" id="SignalP"/>
    </source>
</evidence>
<evidence type="ECO:0000313" key="7">
    <source>
        <dbReference type="EMBL" id="QUS40019.1"/>
    </source>
</evidence>
<keyword evidence="2" id="KW-0175">Coiled coil</keyword>
<dbReference type="InterPro" id="IPR006143">
    <property type="entry name" value="RND_pump_MFP"/>
</dbReference>
<comment type="similarity">
    <text evidence="1">Belongs to the membrane fusion protein (MFP) (TC 8.A.1) family.</text>
</comment>
<evidence type="ECO:0000256" key="1">
    <source>
        <dbReference type="ARBA" id="ARBA00009477"/>
    </source>
</evidence>